<evidence type="ECO:0000256" key="1">
    <source>
        <dbReference type="ARBA" id="ARBA00005979"/>
    </source>
</evidence>
<comment type="caution">
    <text evidence="6">The sequence shown here is derived from an EMBL/GenBank/DDBJ whole genome shotgun (WGS) entry which is preliminary data.</text>
</comment>
<organism evidence="6 7">
    <name type="scientific">Cryomyces antarcticus</name>
    <dbReference type="NCBI Taxonomy" id="329879"/>
    <lineage>
        <taxon>Eukaryota</taxon>
        <taxon>Fungi</taxon>
        <taxon>Dikarya</taxon>
        <taxon>Ascomycota</taxon>
        <taxon>Pezizomycotina</taxon>
        <taxon>Dothideomycetes</taxon>
        <taxon>Dothideomycetes incertae sedis</taxon>
        <taxon>Cryomyces</taxon>
    </lineage>
</organism>
<dbReference type="Gene3D" id="3.20.20.70">
    <property type="entry name" value="Aldolase class I"/>
    <property type="match status" value="1"/>
</dbReference>
<evidence type="ECO:0000313" key="6">
    <source>
        <dbReference type="EMBL" id="KAK5188712.1"/>
    </source>
</evidence>
<dbReference type="InterPro" id="IPR013785">
    <property type="entry name" value="Aldolase_TIM"/>
</dbReference>
<keyword evidence="7" id="KW-1185">Reference proteome</keyword>
<feature type="non-terminal residue" evidence="6">
    <location>
        <position position="216"/>
    </location>
</feature>
<keyword evidence="3" id="KW-0288">FMN</keyword>
<accession>A0ABR0LKK4</accession>
<evidence type="ECO:0000256" key="4">
    <source>
        <dbReference type="ARBA" id="ARBA00023002"/>
    </source>
</evidence>
<comment type="similarity">
    <text evidence="1">Belongs to the NADH:flavin oxidoreductase/NADH oxidase family.</text>
</comment>
<gene>
    <name evidence="6" type="ORF">LTR16_008178</name>
</gene>
<proteinExistence type="inferred from homology"/>
<reference evidence="6 7" key="1">
    <citation type="submission" date="2023-08" db="EMBL/GenBank/DDBJ databases">
        <title>Black Yeasts Isolated from many extreme environments.</title>
        <authorList>
            <person name="Coleine C."/>
            <person name="Stajich J.E."/>
            <person name="Selbmann L."/>
        </authorList>
    </citation>
    <scope>NUCLEOTIDE SEQUENCE [LARGE SCALE GENOMIC DNA]</scope>
    <source>
        <strain evidence="6 7">CCFEE 536</strain>
    </source>
</reference>
<protein>
    <recommendedName>
        <fullName evidence="5">NADH:flavin oxidoreductase/NADH oxidase N-terminal domain-containing protein</fullName>
    </recommendedName>
</protein>
<name>A0ABR0LKK4_9PEZI</name>
<feature type="domain" description="NADH:flavin oxidoreductase/NADH oxidase N-terminal" evidence="5">
    <location>
        <begin position="19"/>
        <end position="216"/>
    </location>
</feature>
<evidence type="ECO:0000313" key="7">
    <source>
        <dbReference type="Proteomes" id="UP001357485"/>
    </source>
</evidence>
<dbReference type="InterPro" id="IPR001155">
    <property type="entry name" value="OxRdtase_FMN_N"/>
</dbReference>
<keyword evidence="2" id="KW-0285">Flavoprotein</keyword>
<dbReference type="Proteomes" id="UP001357485">
    <property type="component" value="Unassembled WGS sequence"/>
</dbReference>
<dbReference type="SUPFAM" id="SSF51395">
    <property type="entry name" value="FMN-linked oxidoreductases"/>
    <property type="match status" value="1"/>
</dbReference>
<dbReference type="InterPro" id="IPR051799">
    <property type="entry name" value="NADH_flavin_oxidoreductase"/>
</dbReference>
<dbReference type="Pfam" id="PF00724">
    <property type="entry name" value="Oxidored_FMN"/>
    <property type="match status" value="1"/>
</dbReference>
<dbReference type="PANTHER" id="PTHR43656">
    <property type="entry name" value="BINDING OXIDOREDUCTASE, PUTATIVE (AFU_ORTHOLOGUE AFUA_2G08260)-RELATED"/>
    <property type="match status" value="1"/>
</dbReference>
<keyword evidence="4" id="KW-0560">Oxidoreductase</keyword>
<evidence type="ECO:0000259" key="5">
    <source>
        <dbReference type="Pfam" id="PF00724"/>
    </source>
</evidence>
<dbReference type="EMBL" id="JAVRRA010018303">
    <property type="protein sequence ID" value="KAK5188712.1"/>
    <property type="molecule type" value="Genomic_DNA"/>
</dbReference>
<evidence type="ECO:0000256" key="2">
    <source>
        <dbReference type="ARBA" id="ARBA00022630"/>
    </source>
</evidence>
<dbReference type="PANTHER" id="PTHR43656:SF5">
    <property type="entry name" value="NADH:FLAVIN OXIDOREDUCTASE_NADH OXIDASE N-TERMINAL DOMAIN-CONTAINING PROTEIN"/>
    <property type="match status" value="1"/>
</dbReference>
<sequence>MAPSARYESEDVDVSPLGQPLKFEFSGKTAPNRFMKAAMTERISSWSPTDLKARGIPSKNLINVYRRWGEGALGVILTGNIMIEYDQLEAAGNPIIPREAPFEGERFEAFKEMAKEGKKEGCLMVGQVSHPGRQCEARIQKNPVSASDVQLEGNIMGMTFNKPHAATEEEISRIIDGFAHAAEYLEKAGYDGIELHGAHGYLLAQFLSPTTNKRTD</sequence>
<evidence type="ECO:0000256" key="3">
    <source>
        <dbReference type="ARBA" id="ARBA00022643"/>
    </source>
</evidence>